<dbReference type="GO" id="GO:0004714">
    <property type="term" value="F:transmembrane receptor protein tyrosine kinase activity"/>
    <property type="evidence" value="ECO:0007669"/>
    <property type="project" value="TreeGrafter"/>
</dbReference>
<organism evidence="7 8">
    <name type="scientific">Caerostris extrusa</name>
    <name type="common">Bark spider</name>
    <name type="synonym">Caerostris bankana</name>
    <dbReference type="NCBI Taxonomy" id="172846"/>
    <lineage>
        <taxon>Eukaryota</taxon>
        <taxon>Metazoa</taxon>
        <taxon>Ecdysozoa</taxon>
        <taxon>Arthropoda</taxon>
        <taxon>Chelicerata</taxon>
        <taxon>Arachnida</taxon>
        <taxon>Araneae</taxon>
        <taxon>Araneomorphae</taxon>
        <taxon>Entelegynae</taxon>
        <taxon>Araneoidea</taxon>
        <taxon>Araneidae</taxon>
        <taxon>Caerostris</taxon>
    </lineage>
</organism>
<feature type="transmembrane region" description="Helical" evidence="4">
    <location>
        <begin position="266"/>
        <end position="287"/>
    </location>
</feature>
<proteinExistence type="predicted"/>
<evidence type="ECO:0000256" key="1">
    <source>
        <dbReference type="ARBA" id="ARBA00004167"/>
    </source>
</evidence>
<dbReference type="Proteomes" id="UP001054945">
    <property type="component" value="Unassembled WGS sequence"/>
</dbReference>
<comment type="subcellular location">
    <subcellularLocation>
        <location evidence="1">Membrane</location>
        <topology evidence="1">Single-pass membrane protein</topology>
    </subcellularLocation>
</comment>
<dbReference type="GO" id="GO:0043066">
    <property type="term" value="P:negative regulation of apoptotic process"/>
    <property type="evidence" value="ECO:0007669"/>
    <property type="project" value="TreeGrafter"/>
</dbReference>
<feature type="binding site" evidence="3">
    <location>
        <position position="368"/>
    </location>
    <ligand>
        <name>ATP</name>
        <dbReference type="ChEBI" id="CHEBI:30616"/>
    </ligand>
</feature>
<dbReference type="InterPro" id="IPR006212">
    <property type="entry name" value="Furin_repeat"/>
</dbReference>
<dbReference type="Pfam" id="PF07714">
    <property type="entry name" value="PK_Tyr_Ser-Thr"/>
    <property type="match status" value="1"/>
</dbReference>
<dbReference type="InterPro" id="IPR050122">
    <property type="entry name" value="RTK"/>
</dbReference>
<protein>
    <submittedName>
        <fullName evidence="7">Epidermal growth factor receptor</fullName>
    </submittedName>
</protein>
<dbReference type="InterPro" id="IPR009030">
    <property type="entry name" value="Growth_fac_rcpt_cys_sf"/>
</dbReference>
<evidence type="ECO:0000259" key="5">
    <source>
        <dbReference type="Pfam" id="PF07714"/>
    </source>
</evidence>
<evidence type="ECO:0000313" key="7">
    <source>
        <dbReference type="EMBL" id="GIY37824.1"/>
    </source>
</evidence>
<dbReference type="PANTHER" id="PTHR24416">
    <property type="entry name" value="TYROSINE-PROTEIN KINASE RECEPTOR"/>
    <property type="match status" value="1"/>
</dbReference>
<feature type="domain" description="Serine-threonine/tyrosine-protein kinase catalytic" evidence="5">
    <location>
        <begin position="340"/>
        <end position="382"/>
    </location>
</feature>
<evidence type="ECO:0000313" key="8">
    <source>
        <dbReference type="Proteomes" id="UP001054945"/>
    </source>
</evidence>
<dbReference type="GO" id="GO:0007169">
    <property type="term" value="P:cell surface receptor protein tyrosine kinase signaling pathway"/>
    <property type="evidence" value="ECO:0007669"/>
    <property type="project" value="TreeGrafter"/>
</dbReference>
<keyword evidence="7" id="KW-0675">Receptor</keyword>
<dbReference type="AlphaFoldDB" id="A0AAV4SXT3"/>
<dbReference type="Gene3D" id="2.10.220.10">
    <property type="entry name" value="Hormone Receptor, Insulin-like Growth Factor Receptor 1, Chain A, domain 2"/>
    <property type="match status" value="2"/>
</dbReference>
<dbReference type="GO" id="GO:0005524">
    <property type="term" value="F:ATP binding"/>
    <property type="evidence" value="ECO:0007669"/>
    <property type="project" value="UniProtKB-UniRule"/>
</dbReference>
<evidence type="ECO:0000256" key="4">
    <source>
        <dbReference type="SAM" id="Phobius"/>
    </source>
</evidence>
<dbReference type="InterPro" id="IPR001245">
    <property type="entry name" value="Ser-Thr/Tyr_kinase_cat_dom"/>
</dbReference>
<evidence type="ECO:0000256" key="2">
    <source>
        <dbReference type="ARBA" id="ARBA00023180"/>
    </source>
</evidence>
<dbReference type="GO" id="GO:0043235">
    <property type="term" value="C:receptor complex"/>
    <property type="evidence" value="ECO:0007669"/>
    <property type="project" value="TreeGrafter"/>
</dbReference>
<comment type="caution">
    <text evidence="7">The sequence shown here is derived from an EMBL/GenBank/DDBJ whole genome shotgun (WGS) entry which is preliminary data.</text>
</comment>
<dbReference type="GO" id="GO:0009925">
    <property type="term" value="C:basal plasma membrane"/>
    <property type="evidence" value="ECO:0007669"/>
    <property type="project" value="TreeGrafter"/>
</dbReference>
<dbReference type="InterPro" id="IPR032778">
    <property type="entry name" value="GF_recep_IV"/>
</dbReference>
<dbReference type="InterPro" id="IPR017441">
    <property type="entry name" value="Protein_kinase_ATP_BS"/>
</dbReference>
<dbReference type="EMBL" id="BPLR01010219">
    <property type="protein sequence ID" value="GIY37824.1"/>
    <property type="molecule type" value="Genomic_DNA"/>
</dbReference>
<keyword evidence="2" id="KW-0325">Glycoprotein</keyword>
<dbReference type="Pfam" id="PF14843">
    <property type="entry name" value="GF_recep_IV"/>
    <property type="match status" value="1"/>
</dbReference>
<dbReference type="FunFam" id="2.10.220.10:FF:000024">
    <property type="entry name" value="Receptor protein-tyrosine kinase"/>
    <property type="match status" value="1"/>
</dbReference>
<gene>
    <name evidence="7" type="primary">Egfr</name>
    <name evidence="7" type="ORF">CEXT_491421</name>
</gene>
<reference evidence="7 8" key="1">
    <citation type="submission" date="2021-06" db="EMBL/GenBank/DDBJ databases">
        <title>Caerostris extrusa draft genome.</title>
        <authorList>
            <person name="Kono N."/>
            <person name="Arakawa K."/>
        </authorList>
    </citation>
    <scope>NUCLEOTIDE SEQUENCE [LARGE SCALE GENOMIC DNA]</scope>
</reference>
<dbReference type="GO" id="GO:0008284">
    <property type="term" value="P:positive regulation of cell population proliferation"/>
    <property type="evidence" value="ECO:0007669"/>
    <property type="project" value="TreeGrafter"/>
</dbReference>
<dbReference type="FunFam" id="3.30.200.20:FF:000422">
    <property type="entry name" value="Receptor protein-tyrosine kinase"/>
    <property type="match status" value="1"/>
</dbReference>
<keyword evidence="8" id="KW-1185">Reference proteome</keyword>
<keyword evidence="3" id="KW-0067">ATP-binding</keyword>
<dbReference type="PROSITE" id="PS00107">
    <property type="entry name" value="PROTEIN_KINASE_ATP"/>
    <property type="match status" value="1"/>
</dbReference>
<accession>A0AAV4SXT3</accession>
<dbReference type="Gene3D" id="3.30.200.20">
    <property type="entry name" value="Phosphorylase Kinase, domain 1"/>
    <property type="match status" value="1"/>
</dbReference>
<name>A0AAV4SXT3_CAEEX</name>
<feature type="domain" description="Growth factor receptor" evidence="6">
    <location>
        <begin position="4"/>
        <end position="95"/>
    </location>
</feature>
<keyword evidence="4" id="KW-0812">Transmembrane</keyword>
<dbReference type="GO" id="GO:0022008">
    <property type="term" value="P:neurogenesis"/>
    <property type="evidence" value="ECO:0007669"/>
    <property type="project" value="TreeGrafter"/>
</dbReference>
<evidence type="ECO:0000256" key="3">
    <source>
        <dbReference type="PROSITE-ProRule" id="PRU10141"/>
    </source>
</evidence>
<keyword evidence="4" id="KW-0472">Membrane</keyword>
<sequence>MSICKAYKLDDTCVAKCDKKNGIYDAGDKRCKYCHGECLGQCLGPGNGNCTACRNVRDGPYCVNECPETKYNHYGECKPCHPNCVGGCLGPENNISPNGCKSCDKAVVNAFDPNIVEQCLRADEPCSPDFIDKLYKYVCRKCHQLCKNCTAYGIHSSVCKCLHYLSGEQCEEKCPRDHYADESNQMCIKCADECRKCTGPTIMDCIACRNFRVYDTANKTLFNCTASCPPDKPFKIFVDNVRDPYCSSEDANAVALHGMEEDQIPAILGGVMGCFVILGIFMAVFSYQWLQRARTKENTVKMTMRMSGFEDNEPLKPTNVKPNLAKLIIVKEAELRRGGILGYGAFGTVYKGVWVPEGKNVKIPVAIKVLREGTCPSASKDF</sequence>
<dbReference type="SMART" id="SM00261">
    <property type="entry name" value="FU"/>
    <property type="match status" value="4"/>
</dbReference>
<dbReference type="SUPFAM" id="SSF57184">
    <property type="entry name" value="Growth factor receptor domain"/>
    <property type="match status" value="2"/>
</dbReference>
<dbReference type="InterPro" id="IPR011009">
    <property type="entry name" value="Kinase-like_dom_sf"/>
</dbReference>
<keyword evidence="3" id="KW-0547">Nucleotide-binding</keyword>
<evidence type="ECO:0000259" key="6">
    <source>
        <dbReference type="Pfam" id="PF14843"/>
    </source>
</evidence>
<dbReference type="SUPFAM" id="SSF56112">
    <property type="entry name" value="Protein kinase-like (PK-like)"/>
    <property type="match status" value="1"/>
</dbReference>
<dbReference type="CDD" id="cd00064">
    <property type="entry name" value="FU"/>
    <property type="match status" value="2"/>
</dbReference>
<keyword evidence="4" id="KW-1133">Transmembrane helix</keyword>
<dbReference type="PANTHER" id="PTHR24416:SF566">
    <property type="entry name" value="EPIDERMAL GROWTH FACTOR RECEPTOR"/>
    <property type="match status" value="1"/>
</dbReference>